<sequence length="245" mass="27824">MAVGKVILCIALMMLIGLNGASGQSNSTKDATKEIPVTEPPTSAIPEAEEVEVLTERFNATRVLSALRTELVRRRTERQQQQQQRMQERREQILRTLESMSERKREYELRRQESLQEAEALQEARRQEMEARRVGRLPVRERERYNRARLEQLAEQTPTEENEIGDSSDVGDDRSEDGSEAVQRVRNLLLIEEANGNLRLIDLDTEEGQQIALESVQTEGEDGEATAGEDEKAAVGKRKLKIGQI</sequence>
<proteinExistence type="predicted"/>
<evidence type="ECO:0000256" key="1">
    <source>
        <dbReference type="SAM" id="Coils"/>
    </source>
</evidence>
<evidence type="ECO:0000256" key="2">
    <source>
        <dbReference type="SAM" id="MobiDB-lite"/>
    </source>
</evidence>
<dbReference type="EnsemblMetazoa" id="AATE018046-RA">
    <property type="protein sequence ID" value="AATE018046-PA.1"/>
    <property type="gene ID" value="AATE018046"/>
</dbReference>
<reference evidence="4" key="1">
    <citation type="submission" date="2022-08" db="UniProtKB">
        <authorList>
            <consortium name="EnsemblMetazoa"/>
        </authorList>
    </citation>
    <scope>IDENTIFICATION</scope>
    <source>
        <strain evidence="4">EBRO</strain>
    </source>
</reference>
<feature type="region of interest" description="Disordered" evidence="2">
    <location>
        <begin position="215"/>
        <end position="245"/>
    </location>
</feature>
<accession>A0A182JH81</accession>
<feature type="compositionally biased region" description="Acidic residues" evidence="2">
    <location>
        <begin position="219"/>
        <end position="228"/>
    </location>
</feature>
<name>A0A182JH81_ANOAO</name>
<dbReference type="VEuPathDB" id="VectorBase:AATE018046"/>
<organism evidence="4">
    <name type="scientific">Anopheles atroparvus</name>
    <name type="common">European mosquito</name>
    <dbReference type="NCBI Taxonomy" id="41427"/>
    <lineage>
        <taxon>Eukaryota</taxon>
        <taxon>Metazoa</taxon>
        <taxon>Ecdysozoa</taxon>
        <taxon>Arthropoda</taxon>
        <taxon>Hexapoda</taxon>
        <taxon>Insecta</taxon>
        <taxon>Pterygota</taxon>
        <taxon>Neoptera</taxon>
        <taxon>Endopterygota</taxon>
        <taxon>Diptera</taxon>
        <taxon>Nematocera</taxon>
        <taxon>Culicoidea</taxon>
        <taxon>Culicidae</taxon>
        <taxon>Anophelinae</taxon>
        <taxon>Anopheles</taxon>
    </lineage>
</organism>
<feature type="region of interest" description="Disordered" evidence="2">
    <location>
        <begin position="150"/>
        <end position="179"/>
    </location>
</feature>
<evidence type="ECO:0000256" key="3">
    <source>
        <dbReference type="SAM" id="SignalP"/>
    </source>
</evidence>
<dbReference type="AlphaFoldDB" id="A0A182JH81"/>
<feature type="compositionally biased region" description="Basic residues" evidence="2">
    <location>
        <begin position="235"/>
        <end position="245"/>
    </location>
</feature>
<protein>
    <submittedName>
        <fullName evidence="4">Uncharacterized protein</fullName>
    </submittedName>
</protein>
<feature type="signal peptide" evidence="3">
    <location>
        <begin position="1"/>
        <end position="23"/>
    </location>
</feature>
<feature type="coiled-coil region" evidence="1">
    <location>
        <begin position="64"/>
        <end position="132"/>
    </location>
</feature>
<dbReference type="STRING" id="41427.A0A182JH81"/>
<keyword evidence="3" id="KW-0732">Signal</keyword>
<keyword evidence="1" id="KW-0175">Coiled coil</keyword>
<feature type="compositionally biased region" description="Acidic residues" evidence="2">
    <location>
        <begin position="158"/>
        <end position="170"/>
    </location>
</feature>
<feature type="region of interest" description="Disordered" evidence="2">
    <location>
        <begin position="21"/>
        <end position="41"/>
    </location>
</feature>
<evidence type="ECO:0000313" key="4">
    <source>
        <dbReference type="EnsemblMetazoa" id="AATE018046-PA.1"/>
    </source>
</evidence>
<feature type="chain" id="PRO_5043960487" evidence="3">
    <location>
        <begin position="24"/>
        <end position="245"/>
    </location>
</feature>